<dbReference type="PROSITE" id="PS50238">
    <property type="entry name" value="RHOGAP"/>
    <property type="match status" value="1"/>
</dbReference>
<evidence type="ECO:0000313" key="4">
    <source>
        <dbReference type="Proteomes" id="UP001152799"/>
    </source>
</evidence>
<dbReference type="EMBL" id="OU892282">
    <property type="protein sequence ID" value="CAG9769975.1"/>
    <property type="molecule type" value="Genomic_DNA"/>
</dbReference>
<dbReference type="OrthoDB" id="5873004at2759"/>
<dbReference type="PANTHER" id="PTHR15729:SF10">
    <property type="entry name" value="GTPASE-ACTIVATING PROTEIN CDGAPR"/>
    <property type="match status" value="1"/>
</dbReference>
<feature type="domain" description="Rho-GAP" evidence="2">
    <location>
        <begin position="1"/>
        <end position="135"/>
    </location>
</feature>
<evidence type="ECO:0000259" key="2">
    <source>
        <dbReference type="PROSITE" id="PS50238"/>
    </source>
</evidence>
<organism evidence="3 4">
    <name type="scientific">Ceutorhynchus assimilis</name>
    <name type="common">cabbage seed weevil</name>
    <dbReference type="NCBI Taxonomy" id="467358"/>
    <lineage>
        <taxon>Eukaryota</taxon>
        <taxon>Metazoa</taxon>
        <taxon>Ecdysozoa</taxon>
        <taxon>Arthropoda</taxon>
        <taxon>Hexapoda</taxon>
        <taxon>Insecta</taxon>
        <taxon>Pterygota</taxon>
        <taxon>Neoptera</taxon>
        <taxon>Endopterygota</taxon>
        <taxon>Coleoptera</taxon>
        <taxon>Polyphaga</taxon>
        <taxon>Cucujiformia</taxon>
        <taxon>Curculionidae</taxon>
        <taxon>Ceutorhynchinae</taxon>
        <taxon>Ceutorhynchus</taxon>
    </lineage>
</organism>
<protein>
    <recommendedName>
        <fullName evidence="2">Rho-GAP domain-containing protein</fullName>
    </recommendedName>
</protein>
<proteinExistence type="predicted"/>
<keyword evidence="4" id="KW-1185">Reference proteome</keyword>
<name>A0A9N9MVL0_9CUCU</name>
<dbReference type="AlphaFoldDB" id="A0A9N9MVL0"/>
<dbReference type="GO" id="GO:0005096">
    <property type="term" value="F:GTPase activator activity"/>
    <property type="evidence" value="ECO:0007669"/>
    <property type="project" value="UniProtKB-KW"/>
</dbReference>
<dbReference type="InterPro" id="IPR000198">
    <property type="entry name" value="RhoGAP_dom"/>
</dbReference>
<sequence>MVIAKENITILRNLDFLEVSELPNPLCTYQLYQSFVNAVQGCGTAIKNTETDHERLLKMREAVQKLPPPHYRTLEYVMRHLARVSNHSGSTGMTTRNLAIVWAPNLLRCEALEVGGVAALQGVGVQIAQNKGQCSLNPIKILLIGLYTRKKIDKNTEIEFYSKIL</sequence>
<dbReference type="PANTHER" id="PTHR15729">
    <property type="entry name" value="CDC42 GTPASE-ACTIVATING PROTEIN"/>
    <property type="match status" value="1"/>
</dbReference>
<dbReference type="Proteomes" id="UP001152799">
    <property type="component" value="Chromosome 6"/>
</dbReference>
<dbReference type="InterPro" id="IPR051576">
    <property type="entry name" value="PX-Rho_GAP"/>
</dbReference>
<dbReference type="Pfam" id="PF00620">
    <property type="entry name" value="RhoGAP"/>
    <property type="match status" value="1"/>
</dbReference>
<dbReference type="SMART" id="SM00324">
    <property type="entry name" value="RhoGAP"/>
    <property type="match status" value="1"/>
</dbReference>
<dbReference type="GO" id="GO:0007264">
    <property type="term" value="P:small GTPase-mediated signal transduction"/>
    <property type="evidence" value="ECO:0007669"/>
    <property type="project" value="TreeGrafter"/>
</dbReference>
<evidence type="ECO:0000313" key="3">
    <source>
        <dbReference type="EMBL" id="CAG9769975.1"/>
    </source>
</evidence>
<accession>A0A9N9MVL0</accession>
<evidence type="ECO:0000256" key="1">
    <source>
        <dbReference type="ARBA" id="ARBA00022468"/>
    </source>
</evidence>
<reference evidence="3" key="1">
    <citation type="submission" date="2022-01" db="EMBL/GenBank/DDBJ databases">
        <authorList>
            <person name="King R."/>
        </authorList>
    </citation>
    <scope>NUCLEOTIDE SEQUENCE</scope>
</reference>
<dbReference type="Gene3D" id="1.10.555.10">
    <property type="entry name" value="Rho GTPase activation protein"/>
    <property type="match status" value="1"/>
</dbReference>
<dbReference type="InterPro" id="IPR008936">
    <property type="entry name" value="Rho_GTPase_activation_prot"/>
</dbReference>
<dbReference type="SUPFAM" id="SSF48350">
    <property type="entry name" value="GTPase activation domain, GAP"/>
    <property type="match status" value="1"/>
</dbReference>
<keyword evidence="1" id="KW-0343">GTPase activation</keyword>
<gene>
    <name evidence="3" type="ORF">CEUTPL_LOCUS10445</name>
</gene>